<accession>A0A0G3GRP8</accession>
<evidence type="ECO:0000313" key="3">
    <source>
        <dbReference type="Proteomes" id="UP000035368"/>
    </source>
</evidence>
<dbReference type="Gene3D" id="3.40.33.10">
    <property type="entry name" value="CAP"/>
    <property type="match status" value="1"/>
</dbReference>
<gene>
    <name evidence="2" type="ORF">CEPID_01615</name>
</gene>
<dbReference type="Pfam" id="PF00188">
    <property type="entry name" value="CAP"/>
    <property type="match status" value="1"/>
</dbReference>
<dbReference type="InterPro" id="IPR035940">
    <property type="entry name" value="CAP_sf"/>
</dbReference>
<keyword evidence="3" id="KW-1185">Reference proteome</keyword>
<evidence type="ECO:0000259" key="1">
    <source>
        <dbReference type="Pfam" id="PF00188"/>
    </source>
</evidence>
<feature type="domain" description="SCP" evidence="1">
    <location>
        <begin position="146"/>
        <end position="221"/>
    </location>
</feature>
<name>A0A0G3GRP8_9CORY</name>
<dbReference type="EMBL" id="CP011541">
    <property type="protein sequence ID" value="AKK02208.1"/>
    <property type="molecule type" value="Genomic_DNA"/>
</dbReference>
<dbReference type="Proteomes" id="UP000035368">
    <property type="component" value="Chromosome"/>
</dbReference>
<organism evidence="2 3">
    <name type="scientific">Corynebacterium epidermidicanis</name>
    <dbReference type="NCBI Taxonomy" id="1050174"/>
    <lineage>
        <taxon>Bacteria</taxon>
        <taxon>Bacillati</taxon>
        <taxon>Actinomycetota</taxon>
        <taxon>Actinomycetes</taxon>
        <taxon>Mycobacteriales</taxon>
        <taxon>Corynebacteriaceae</taxon>
        <taxon>Corynebacterium</taxon>
    </lineage>
</organism>
<dbReference type="KEGG" id="cei:CEPID_01615"/>
<protein>
    <recommendedName>
        <fullName evidence="1">SCP domain-containing protein</fullName>
    </recommendedName>
</protein>
<dbReference type="OrthoDB" id="68195at2"/>
<dbReference type="SUPFAM" id="SSF55797">
    <property type="entry name" value="PR-1-like"/>
    <property type="match status" value="1"/>
</dbReference>
<dbReference type="RefSeq" id="WP_047239467.1">
    <property type="nucleotide sequence ID" value="NZ_CP011541.1"/>
</dbReference>
<dbReference type="AlphaFoldDB" id="A0A0G3GRP8"/>
<sequence length="234" mass="24150">MRLSSPRTLVVATLLSVSVGIGGVPVAGAEQAAGSSDPAVASPAWGAMRAPDVRDLQQLASMLGVAAVVTGGLAGILAAGGTTPATPAAPDSPSEKVPVAAGAEFPAAGDITTQEGFRAAMYQEIQATRRAHGLDADGSYPTRNLTHEASAQKWANYLASTGTQSHDPNFGKTVELLGPGATPREVVAMWLGSAPHREELLRENLYDYGIGVARLADGDWMVVYRGTPDFVATR</sequence>
<evidence type="ECO:0000313" key="2">
    <source>
        <dbReference type="EMBL" id="AKK02208.1"/>
    </source>
</evidence>
<dbReference type="PATRIC" id="fig|1050174.4.peg.328"/>
<proteinExistence type="predicted"/>
<reference evidence="2 3" key="1">
    <citation type="submission" date="2015-05" db="EMBL/GenBank/DDBJ databases">
        <title>Complete genome sequence of Corynebacterium epidermidicanis DSM 45586, isolated from the skin of a dog suffering from pruritus.</title>
        <authorList>
            <person name="Ruckert C."/>
            <person name="Albersmeier A."/>
            <person name="Winkler A."/>
            <person name="Tauch A."/>
        </authorList>
    </citation>
    <scope>NUCLEOTIDE SEQUENCE [LARGE SCALE GENOMIC DNA]</scope>
    <source>
        <strain evidence="2 3">DSM 45586</strain>
    </source>
</reference>
<dbReference type="InterPro" id="IPR014044">
    <property type="entry name" value="CAP_dom"/>
</dbReference>